<dbReference type="EMBL" id="CAVNYO010000446">
    <property type="protein sequence ID" value="CAK5282065.1"/>
    <property type="molecule type" value="Genomic_DNA"/>
</dbReference>
<evidence type="ECO:0000313" key="2">
    <source>
        <dbReference type="EMBL" id="CAK5282026.1"/>
    </source>
</evidence>
<evidence type="ECO:0000313" key="3">
    <source>
        <dbReference type="EMBL" id="CAK5282065.1"/>
    </source>
</evidence>
<feature type="compositionally biased region" description="Polar residues" evidence="1">
    <location>
        <begin position="75"/>
        <end position="85"/>
    </location>
</feature>
<evidence type="ECO:0000313" key="4">
    <source>
        <dbReference type="Proteomes" id="UP001295794"/>
    </source>
</evidence>
<dbReference type="AlphaFoldDB" id="A0AAD2HVW2"/>
<dbReference type="Proteomes" id="UP001295794">
    <property type="component" value="Unassembled WGS sequence"/>
</dbReference>
<keyword evidence="4" id="KW-1185">Reference proteome</keyword>
<accession>A0AAD2HVW2</accession>
<feature type="compositionally biased region" description="Acidic residues" evidence="1">
    <location>
        <begin position="187"/>
        <end position="196"/>
    </location>
</feature>
<feature type="region of interest" description="Disordered" evidence="1">
    <location>
        <begin position="1"/>
        <end position="35"/>
    </location>
</feature>
<feature type="region of interest" description="Disordered" evidence="1">
    <location>
        <begin position="53"/>
        <end position="230"/>
    </location>
</feature>
<sequence>MTTTDEPTPRISASKSLAQDGPMTSGEEGSTSGLTDYITQPLSFLGLRKAALTNANRSSRSSSRHDSIDDRDETSSVVSCSTELSTRAEAGSDHAPDSIAGSPPRTWQSPPGTPMETDRDSFVPLDSYEGAPLGVPPQINLEPRTHPLAGGEAQHGGVLLNEESQAKLDEDRAEGRAEGPAYNDVAVDAEEDDYSSDEQIGQLSTVKRAKRKVKSKLIGLNGRDDEEMQS</sequence>
<organism evidence="3 4">
    <name type="scientific">Mycena citricolor</name>
    <dbReference type="NCBI Taxonomy" id="2018698"/>
    <lineage>
        <taxon>Eukaryota</taxon>
        <taxon>Fungi</taxon>
        <taxon>Dikarya</taxon>
        <taxon>Basidiomycota</taxon>
        <taxon>Agaricomycotina</taxon>
        <taxon>Agaricomycetes</taxon>
        <taxon>Agaricomycetidae</taxon>
        <taxon>Agaricales</taxon>
        <taxon>Marasmiineae</taxon>
        <taxon>Mycenaceae</taxon>
        <taxon>Mycena</taxon>
    </lineage>
</organism>
<evidence type="ECO:0000256" key="1">
    <source>
        <dbReference type="SAM" id="MobiDB-lite"/>
    </source>
</evidence>
<feature type="compositionally biased region" description="Basic and acidic residues" evidence="1">
    <location>
        <begin position="164"/>
        <end position="177"/>
    </location>
</feature>
<gene>
    <name evidence="2" type="ORF">MYCIT1_LOCUS33461</name>
    <name evidence="3" type="ORF">MYCIT1_LOCUS33510</name>
</gene>
<comment type="caution">
    <text evidence="3">The sequence shown here is derived from an EMBL/GenBank/DDBJ whole genome shotgun (WGS) entry which is preliminary data.</text>
</comment>
<feature type="compositionally biased region" description="Polar residues" evidence="1">
    <location>
        <begin position="1"/>
        <end position="17"/>
    </location>
</feature>
<reference evidence="3" key="1">
    <citation type="submission" date="2023-11" db="EMBL/GenBank/DDBJ databases">
        <authorList>
            <person name="De Vega J J."/>
            <person name="De Vega J J."/>
        </authorList>
    </citation>
    <scope>NUCLEOTIDE SEQUENCE</scope>
</reference>
<dbReference type="EMBL" id="CAVNYO010000445">
    <property type="protein sequence ID" value="CAK5282026.1"/>
    <property type="molecule type" value="Genomic_DNA"/>
</dbReference>
<name>A0AAD2HVW2_9AGAR</name>
<protein>
    <submittedName>
        <fullName evidence="3">Uncharacterized protein</fullName>
    </submittedName>
</protein>
<proteinExistence type="predicted"/>